<dbReference type="GO" id="GO:0032993">
    <property type="term" value="C:protein-DNA complex"/>
    <property type="evidence" value="ECO:0007669"/>
    <property type="project" value="TreeGrafter"/>
</dbReference>
<evidence type="ECO:0000259" key="13">
    <source>
        <dbReference type="PROSITE" id="PS51755"/>
    </source>
</evidence>
<evidence type="ECO:0000259" key="12">
    <source>
        <dbReference type="PROSITE" id="PS50110"/>
    </source>
</evidence>
<dbReference type="InterPro" id="IPR036388">
    <property type="entry name" value="WH-like_DNA-bd_sf"/>
</dbReference>
<dbReference type="SMART" id="SM00448">
    <property type="entry name" value="REC"/>
    <property type="match status" value="1"/>
</dbReference>
<dbReference type="GO" id="GO:0042802">
    <property type="term" value="F:identical protein binding"/>
    <property type="evidence" value="ECO:0007669"/>
    <property type="project" value="UniProtKB-ARBA"/>
</dbReference>
<evidence type="ECO:0000256" key="4">
    <source>
        <dbReference type="ARBA" id="ARBA00023012"/>
    </source>
</evidence>
<evidence type="ECO:0000256" key="5">
    <source>
        <dbReference type="ARBA" id="ARBA00023015"/>
    </source>
</evidence>
<keyword evidence="3 10" id="KW-0597">Phosphoprotein</keyword>
<evidence type="ECO:0000256" key="1">
    <source>
        <dbReference type="ARBA" id="ARBA00004496"/>
    </source>
</evidence>
<keyword evidence="4" id="KW-0902">Two-component regulatory system</keyword>
<evidence type="ECO:0000313" key="15">
    <source>
        <dbReference type="Proteomes" id="UP000252914"/>
    </source>
</evidence>
<comment type="function">
    <text evidence="8">Member of the two-component regulatory system KdpD/KdpE involved in the regulation of the kdp operon. Upon phosphorylation by KdpD, functions as a transcription regulator by direct binding to promoter regions of target genes to positively regulate their expression.</text>
</comment>
<evidence type="ECO:0000256" key="2">
    <source>
        <dbReference type="ARBA" id="ARBA00022490"/>
    </source>
</evidence>
<dbReference type="AlphaFoldDB" id="A0A367FEQ6"/>
<feature type="domain" description="OmpR/PhoB-type" evidence="13">
    <location>
        <begin position="129"/>
        <end position="228"/>
    </location>
</feature>
<dbReference type="Gene3D" id="1.10.10.10">
    <property type="entry name" value="Winged helix-like DNA-binding domain superfamily/Winged helix DNA-binding domain"/>
    <property type="match status" value="1"/>
</dbReference>
<comment type="caution">
    <text evidence="14">The sequence shown here is derived from an EMBL/GenBank/DDBJ whole genome shotgun (WGS) entry which is preliminary data.</text>
</comment>
<dbReference type="InterPro" id="IPR039420">
    <property type="entry name" value="WalR-like"/>
</dbReference>
<protein>
    <recommendedName>
        <fullName evidence="9">Transcriptional regulatory protein KdpE</fullName>
    </recommendedName>
</protein>
<sequence>MHRVLVVDDEPQIVRALVINLKARKYEVDAAHDAATALRMAADRHPDVVILDLGLPDMDGVDVIRGIRGWTRIPILVLSARQTSDEKVEALDAGADDYVTKPFGMDELLARLRAAVRRSEPPAGMPEGSGVIETATFTVDLAAKKVRRDGGDVRLTPTEWHLLEALVRSPGRLVSQKQLLREVWGPSYGTETNYLRVYMAQLRRKLETDPAHPRHFVTEAGMGYRFEK</sequence>
<dbReference type="SMART" id="SM00862">
    <property type="entry name" value="Trans_reg_C"/>
    <property type="match status" value="1"/>
</dbReference>
<dbReference type="CDD" id="cd17620">
    <property type="entry name" value="REC_OmpR_KdpE-like"/>
    <property type="match status" value="1"/>
</dbReference>
<dbReference type="Gene3D" id="3.40.50.2300">
    <property type="match status" value="1"/>
</dbReference>
<dbReference type="InterPro" id="IPR001789">
    <property type="entry name" value="Sig_transdc_resp-reg_receiver"/>
</dbReference>
<dbReference type="GO" id="GO:0045893">
    <property type="term" value="P:positive regulation of DNA-templated transcription"/>
    <property type="evidence" value="ECO:0007669"/>
    <property type="project" value="UniProtKB-ARBA"/>
</dbReference>
<feature type="DNA-binding region" description="OmpR/PhoB-type" evidence="11">
    <location>
        <begin position="129"/>
        <end position="228"/>
    </location>
</feature>
<comment type="subcellular location">
    <subcellularLocation>
        <location evidence="1">Cytoplasm</location>
    </subcellularLocation>
</comment>
<dbReference type="PANTHER" id="PTHR48111:SF50">
    <property type="entry name" value="KDP OPERON TRANSCRIPTIONAL REGULATORY PROTEIN KDPE"/>
    <property type="match status" value="1"/>
</dbReference>
<dbReference type="PROSITE" id="PS50110">
    <property type="entry name" value="RESPONSE_REGULATORY"/>
    <property type="match status" value="1"/>
</dbReference>
<keyword evidence="6 11" id="KW-0238">DNA-binding</keyword>
<evidence type="ECO:0000256" key="10">
    <source>
        <dbReference type="PROSITE-ProRule" id="PRU00169"/>
    </source>
</evidence>
<evidence type="ECO:0000256" key="8">
    <source>
        <dbReference type="ARBA" id="ARBA00057085"/>
    </source>
</evidence>
<evidence type="ECO:0000256" key="7">
    <source>
        <dbReference type="ARBA" id="ARBA00023163"/>
    </source>
</evidence>
<dbReference type="GO" id="GO:0000156">
    <property type="term" value="F:phosphorelay response regulator activity"/>
    <property type="evidence" value="ECO:0007669"/>
    <property type="project" value="TreeGrafter"/>
</dbReference>
<feature type="modified residue" description="4-aspartylphosphate" evidence="10">
    <location>
        <position position="52"/>
    </location>
</feature>
<keyword evidence="7" id="KW-0804">Transcription</keyword>
<name>A0A367FEQ6_9ACTN</name>
<dbReference type="SUPFAM" id="SSF52172">
    <property type="entry name" value="CheY-like"/>
    <property type="match status" value="1"/>
</dbReference>
<dbReference type="InterPro" id="IPR001867">
    <property type="entry name" value="OmpR/PhoB-type_DNA-bd"/>
</dbReference>
<evidence type="ECO:0000256" key="9">
    <source>
        <dbReference type="ARBA" id="ARBA00074083"/>
    </source>
</evidence>
<dbReference type="PROSITE" id="PS51755">
    <property type="entry name" value="OMPR_PHOB"/>
    <property type="match status" value="1"/>
</dbReference>
<dbReference type="FunFam" id="1.10.10.10:FF:000210">
    <property type="entry name" value="Winged-helix transcriptional response regulator KdpE"/>
    <property type="match status" value="1"/>
</dbReference>
<gene>
    <name evidence="14" type="ORF">DTL70_01480</name>
</gene>
<dbReference type="Gene3D" id="6.10.250.690">
    <property type="match status" value="1"/>
</dbReference>
<organism evidence="14 15">
    <name type="scientific">Streptomyces diacarni</name>
    <dbReference type="NCBI Taxonomy" id="2800381"/>
    <lineage>
        <taxon>Bacteria</taxon>
        <taxon>Bacillati</taxon>
        <taxon>Actinomycetota</taxon>
        <taxon>Actinomycetes</taxon>
        <taxon>Kitasatosporales</taxon>
        <taxon>Streptomycetaceae</taxon>
        <taxon>Streptomyces</taxon>
    </lineage>
</organism>
<dbReference type="EMBL" id="QOIN01000024">
    <property type="protein sequence ID" value="RCG28794.1"/>
    <property type="molecule type" value="Genomic_DNA"/>
</dbReference>
<dbReference type="Proteomes" id="UP000252914">
    <property type="component" value="Unassembled WGS sequence"/>
</dbReference>
<dbReference type="GO" id="GO:0005829">
    <property type="term" value="C:cytosol"/>
    <property type="evidence" value="ECO:0007669"/>
    <property type="project" value="TreeGrafter"/>
</dbReference>
<dbReference type="FunFam" id="3.40.50.2300:FF:000021">
    <property type="entry name" value="Two-component system response regulator KdpE"/>
    <property type="match status" value="1"/>
</dbReference>
<dbReference type="RefSeq" id="WP_114019982.1">
    <property type="nucleotide sequence ID" value="NZ_JBEYTF010000004.1"/>
</dbReference>
<dbReference type="Pfam" id="PF00486">
    <property type="entry name" value="Trans_reg_C"/>
    <property type="match status" value="1"/>
</dbReference>
<evidence type="ECO:0000256" key="3">
    <source>
        <dbReference type="ARBA" id="ARBA00022553"/>
    </source>
</evidence>
<dbReference type="Pfam" id="PF00072">
    <property type="entry name" value="Response_reg"/>
    <property type="match status" value="1"/>
</dbReference>
<keyword evidence="5" id="KW-0805">Transcription regulation</keyword>
<evidence type="ECO:0000256" key="11">
    <source>
        <dbReference type="PROSITE-ProRule" id="PRU01091"/>
    </source>
</evidence>
<keyword evidence="2" id="KW-0963">Cytoplasm</keyword>
<evidence type="ECO:0000313" key="14">
    <source>
        <dbReference type="EMBL" id="RCG28794.1"/>
    </source>
</evidence>
<dbReference type="CDD" id="cd00383">
    <property type="entry name" value="trans_reg_C"/>
    <property type="match status" value="1"/>
</dbReference>
<keyword evidence="15" id="KW-1185">Reference proteome</keyword>
<dbReference type="PANTHER" id="PTHR48111">
    <property type="entry name" value="REGULATOR OF RPOS"/>
    <property type="match status" value="1"/>
</dbReference>
<proteinExistence type="predicted"/>
<accession>A0A367FEQ6</accession>
<reference evidence="14 15" key="1">
    <citation type="submission" date="2018-06" db="EMBL/GenBank/DDBJ databases">
        <title>Streptomyces reniochalinae sp. nov. and Streptomyces diacarnus sp. nov. from marine sponges.</title>
        <authorList>
            <person name="Li L."/>
        </authorList>
    </citation>
    <scope>NUCLEOTIDE SEQUENCE [LARGE SCALE GENOMIC DNA]</scope>
    <source>
        <strain evidence="14 15">LHW51701</strain>
    </source>
</reference>
<dbReference type="GO" id="GO:0000987">
    <property type="term" value="F:cis-regulatory region sequence-specific DNA binding"/>
    <property type="evidence" value="ECO:0007669"/>
    <property type="project" value="UniProtKB-ARBA"/>
</dbReference>
<evidence type="ECO:0000256" key="6">
    <source>
        <dbReference type="ARBA" id="ARBA00023125"/>
    </source>
</evidence>
<feature type="domain" description="Response regulatory" evidence="12">
    <location>
        <begin position="3"/>
        <end position="116"/>
    </location>
</feature>
<dbReference type="InterPro" id="IPR011006">
    <property type="entry name" value="CheY-like_superfamily"/>
</dbReference>